<reference evidence="2 3" key="1">
    <citation type="submission" date="2021-06" db="EMBL/GenBank/DDBJ databases">
        <authorList>
            <person name="Grouzdev D.S."/>
            <person name="Koziaeva V."/>
        </authorList>
    </citation>
    <scope>NUCLEOTIDE SEQUENCE [LARGE SCALE GENOMIC DNA]</scope>
    <source>
        <strain evidence="2 3">22</strain>
    </source>
</reference>
<feature type="region of interest" description="Disordered" evidence="1">
    <location>
        <begin position="52"/>
        <end position="78"/>
    </location>
</feature>
<dbReference type="Proteomes" id="UP000766595">
    <property type="component" value="Unassembled WGS sequence"/>
</dbReference>
<keyword evidence="3" id="KW-1185">Reference proteome</keyword>
<accession>A0A947DDA0</accession>
<dbReference type="AlphaFoldDB" id="A0A947DDA0"/>
<name>A0A947DDA0_9HYPH</name>
<protein>
    <submittedName>
        <fullName evidence="2">Uncharacterized protein</fullName>
    </submittedName>
</protein>
<evidence type="ECO:0000256" key="1">
    <source>
        <dbReference type="SAM" id="MobiDB-lite"/>
    </source>
</evidence>
<organism evidence="2 3">
    <name type="scientific">Prosthecodimorpha staleyi</name>
    <dbReference type="NCBI Taxonomy" id="2840188"/>
    <lineage>
        <taxon>Bacteria</taxon>
        <taxon>Pseudomonadati</taxon>
        <taxon>Pseudomonadota</taxon>
        <taxon>Alphaproteobacteria</taxon>
        <taxon>Hyphomicrobiales</taxon>
        <taxon>Ancalomicrobiaceae</taxon>
        <taxon>Prosthecodimorpha</taxon>
    </lineage>
</organism>
<proteinExistence type="predicted"/>
<evidence type="ECO:0000313" key="2">
    <source>
        <dbReference type="EMBL" id="MBT9293309.1"/>
    </source>
</evidence>
<gene>
    <name evidence="2" type="ORF">KL771_27905</name>
</gene>
<dbReference type="EMBL" id="JAHHZF010000030">
    <property type="protein sequence ID" value="MBT9293309.1"/>
    <property type="molecule type" value="Genomic_DNA"/>
</dbReference>
<dbReference type="RefSeq" id="WP_261971797.1">
    <property type="nucleotide sequence ID" value="NZ_JAHHZF010000030.1"/>
</dbReference>
<evidence type="ECO:0000313" key="3">
    <source>
        <dbReference type="Proteomes" id="UP000766595"/>
    </source>
</evidence>
<comment type="caution">
    <text evidence="2">The sequence shown here is derived from an EMBL/GenBank/DDBJ whole genome shotgun (WGS) entry which is preliminary data.</text>
</comment>
<sequence length="78" mass="8578">MNWLALILGLVRLAQSLADWRARSEAADGAAAKVVADALNRSLDDVAAARSARQDMRADLDRGGPDRLRDDDGFRRRD</sequence>